<reference evidence="10" key="1">
    <citation type="submission" date="2025-08" db="UniProtKB">
        <authorList>
            <consortium name="RefSeq"/>
        </authorList>
    </citation>
    <scope>IDENTIFICATION</scope>
</reference>
<dbReference type="PANTHER" id="PTHR16852:SF2">
    <property type="entry name" value="GTP CYCLOHYDROLASE 1 FEEDBACK REGULATORY PROTEIN"/>
    <property type="match status" value="1"/>
</dbReference>
<dbReference type="KEGG" id="aplc:110984955"/>
<dbReference type="SUPFAM" id="SSF69761">
    <property type="entry name" value="GTP cyclohydrolase I feedback regulatory protein, GFRP"/>
    <property type="match status" value="1"/>
</dbReference>
<keyword evidence="5" id="KW-0963">Cytoplasm</keyword>
<dbReference type="GO" id="GO:0044549">
    <property type="term" value="F:GTP cyclohydrolase binding"/>
    <property type="evidence" value="ECO:0007669"/>
    <property type="project" value="TreeGrafter"/>
</dbReference>
<gene>
    <name evidence="10" type="primary">LOC110984955</name>
</gene>
<dbReference type="Proteomes" id="UP000694845">
    <property type="component" value="Unplaced"/>
</dbReference>
<comment type="similarity">
    <text evidence="3">Belongs to the GFRP family.</text>
</comment>
<keyword evidence="9" id="KW-1185">Reference proteome</keyword>
<evidence type="ECO:0000256" key="3">
    <source>
        <dbReference type="ARBA" id="ARBA00007605"/>
    </source>
</evidence>
<accession>A0A8B7ZDN5</accession>
<comment type="subcellular location">
    <subcellularLocation>
        <location evidence="2">Cytoplasm</location>
        <location evidence="2">Cytosol</location>
    </subcellularLocation>
    <subcellularLocation>
        <location evidence="1">Nucleus membrane</location>
    </subcellularLocation>
</comment>
<proteinExistence type="inferred from homology"/>
<evidence type="ECO:0000256" key="2">
    <source>
        <dbReference type="ARBA" id="ARBA00004514"/>
    </source>
</evidence>
<dbReference type="GO" id="GO:0005829">
    <property type="term" value="C:cytosol"/>
    <property type="evidence" value="ECO:0007669"/>
    <property type="project" value="UniProtKB-SubCell"/>
</dbReference>
<evidence type="ECO:0000313" key="9">
    <source>
        <dbReference type="Proteomes" id="UP000694845"/>
    </source>
</evidence>
<evidence type="ECO:0000256" key="8">
    <source>
        <dbReference type="ARBA" id="ARBA00032599"/>
    </source>
</evidence>
<dbReference type="AlphaFoldDB" id="A0A8B7ZDN5"/>
<keyword evidence="7" id="KW-0539">Nucleus</keyword>
<dbReference type="Gene3D" id="3.30.1410.10">
    <property type="entry name" value="GTP cyclohydrolase I feedback regulatory protein GFRP"/>
    <property type="match status" value="1"/>
</dbReference>
<evidence type="ECO:0000256" key="4">
    <source>
        <dbReference type="ARBA" id="ARBA00020099"/>
    </source>
</evidence>
<protein>
    <recommendedName>
        <fullName evidence="4">GTP cyclohydrolase 1 feedback regulatory protein</fullName>
    </recommendedName>
    <alternativeName>
        <fullName evidence="8">GTP cyclohydrolase I feedback regulatory protein</fullName>
    </alternativeName>
</protein>
<dbReference type="GeneID" id="110984955"/>
<evidence type="ECO:0000256" key="7">
    <source>
        <dbReference type="ARBA" id="ARBA00023242"/>
    </source>
</evidence>
<sequence length="98" mass="11036">MPYVFVSTQIRLECGPTICGDEQSDPELMHYLGATLTKQFGNNFHEYCTTDKPRMVLNKLERRGYKVISQSGTGQTMVWTLHKPLPLDNGPSQDEGST</sequence>
<dbReference type="RefSeq" id="XP_022101311.1">
    <property type="nucleotide sequence ID" value="XM_022245619.1"/>
</dbReference>
<evidence type="ECO:0000256" key="1">
    <source>
        <dbReference type="ARBA" id="ARBA00004126"/>
    </source>
</evidence>
<dbReference type="GO" id="GO:0031965">
    <property type="term" value="C:nuclear membrane"/>
    <property type="evidence" value="ECO:0007669"/>
    <property type="project" value="UniProtKB-SubCell"/>
</dbReference>
<dbReference type="PANTHER" id="PTHR16852">
    <property type="entry name" value="GTP CYCLOHYDROLASE 1 FEEDBACK REGULATORY PROTEIN"/>
    <property type="match status" value="1"/>
</dbReference>
<dbReference type="FunFam" id="3.30.1410.10:FF:000001">
    <property type="entry name" value="GTP cyclohydrolase 1 feedback regulatory protein"/>
    <property type="match status" value="1"/>
</dbReference>
<name>A0A8B7ZDN5_ACAPL</name>
<organism evidence="9 10">
    <name type="scientific">Acanthaster planci</name>
    <name type="common">Crown-of-thorns starfish</name>
    <dbReference type="NCBI Taxonomy" id="133434"/>
    <lineage>
        <taxon>Eukaryota</taxon>
        <taxon>Metazoa</taxon>
        <taxon>Echinodermata</taxon>
        <taxon>Eleutherozoa</taxon>
        <taxon>Asterozoa</taxon>
        <taxon>Asteroidea</taxon>
        <taxon>Valvatacea</taxon>
        <taxon>Valvatida</taxon>
        <taxon>Acanthasteridae</taxon>
        <taxon>Acanthaster</taxon>
    </lineage>
</organism>
<evidence type="ECO:0000256" key="5">
    <source>
        <dbReference type="ARBA" id="ARBA00022490"/>
    </source>
</evidence>
<evidence type="ECO:0000256" key="6">
    <source>
        <dbReference type="ARBA" id="ARBA00023136"/>
    </source>
</evidence>
<dbReference type="OrthoDB" id="64291at2759"/>
<keyword evidence="6" id="KW-0472">Membrane</keyword>
<evidence type="ECO:0000313" key="10">
    <source>
        <dbReference type="RefSeq" id="XP_022101311.1"/>
    </source>
</evidence>
<dbReference type="Pfam" id="PF06399">
    <property type="entry name" value="GFRP"/>
    <property type="match status" value="1"/>
</dbReference>
<dbReference type="OMA" id="PNLMHYL"/>
<dbReference type="GO" id="GO:0009890">
    <property type="term" value="P:negative regulation of biosynthetic process"/>
    <property type="evidence" value="ECO:0007669"/>
    <property type="project" value="InterPro"/>
</dbReference>
<dbReference type="InterPro" id="IPR009112">
    <property type="entry name" value="GTP_CycHdrlase_I_reg"/>
</dbReference>
<dbReference type="InterPro" id="IPR036717">
    <property type="entry name" value="GFRP_sf"/>
</dbReference>